<keyword evidence="8 10" id="KW-1133">Transmembrane helix</keyword>
<evidence type="ECO:0000256" key="3">
    <source>
        <dbReference type="ARBA" id="ARBA00006143"/>
    </source>
</evidence>
<evidence type="ECO:0000256" key="8">
    <source>
        <dbReference type="ARBA" id="ARBA00022989"/>
    </source>
</evidence>
<dbReference type="PANTHER" id="PTHR31272:SF6">
    <property type="entry name" value="CYTOCHROME C-TYPE BIOGENESIS CCDA-LIKE CHLOROPLASTIC PROTEIN"/>
    <property type="match status" value="1"/>
</dbReference>
<dbReference type="AlphaFoldDB" id="A0A8J9S3M8"/>
<evidence type="ECO:0000256" key="10">
    <source>
        <dbReference type="SAM" id="Phobius"/>
    </source>
</evidence>
<keyword evidence="9 10" id="KW-0472">Membrane</keyword>
<keyword evidence="6 10" id="KW-0812">Transmembrane</keyword>
<feature type="transmembrane region" description="Helical" evidence="10">
    <location>
        <begin position="262"/>
        <end position="292"/>
    </location>
</feature>
<dbReference type="GO" id="GO:0017004">
    <property type="term" value="P:cytochrome complex assembly"/>
    <property type="evidence" value="ECO:0007669"/>
    <property type="project" value="UniProtKB-KW"/>
</dbReference>
<protein>
    <recommendedName>
        <fullName evidence="12">Cytochrome C biogenesis protein transmembrane domain-containing protein</fullName>
    </recommendedName>
</protein>
<keyword evidence="11" id="KW-0732">Signal</keyword>
<feature type="transmembrane region" description="Helical" evidence="10">
    <location>
        <begin position="298"/>
        <end position="319"/>
    </location>
</feature>
<dbReference type="InterPro" id="IPR051790">
    <property type="entry name" value="Cytochrome_c-biogenesis_DsbD"/>
</dbReference>
<evidence type="ECO:0000256" key="11">
    <source>
        <dbReference type="SAM" id="SignalP"/>
    </source>
</evidence>
<gene>
    <name evidence="13" type="ORF">PTTT1_LOCUS17928</name>
</gene>
<feature type="chain" id="PRO_5035423770" description="Cytochrome C biogenesis protein transmembrane domain-containing protein" evidence="11">
    <location>
        <begin position="34"/>
        <end position="382"/>
    </location>
</feature>
<comment type="similarity">
    <text evidence="3">Belongs to the DsbD family.</text>
</comment>
<keyword evidence="4" id="KW-0150">Chloroplast</keyword>
<evidence type="ECO:0000256" key="9">
    <source>
        <dbReference type="ARBA" id="ARBA00023136"/>
    </source>
</evidence>
<accession>A0A8J9S3M8</accession>
<dbReference type="Proteomes" id="UP000836788">
    <property type="component" value="Chromosome 16"/>
</dbReference>
<evidence type="ECO:0000259" key="12">
    <source>
        <dbReference type="Pfam" id="PF02683"/>
    </source>
</evidence>
<reference evidence="13" key="1">
    <citation type="submission" date="2022-02" db="EMBL/GenBank/DDBJ databases">
        <authorList>
            <person name="Giguere J D."/>
        </authorList>
    </citation>
    <scope>NUCLEOTIDE SEQUENCE</scope>
    <source>
        <strain evidence="13">CCAP 1055/1</strain>
    </source>
</reference>
<evidence type="ECO:0000256" key="5">
    <source>
        <dbReference type="ARBA" id="ARBA00022640"/>
    </source>
</evidence>
<feature type="domain" description="Cytochrome C biogenesis protein transmembrane" evidence="12">
    <location>
        <begin position="252"/>
        <end position="327"/>
    </location>
</feature>
<evidence type="ECO:0000256" key="1">
    <source>
        <dbReference type="ARBA" id="ARBA00004141"/>
    </source>
</evidence>
<proteinExistence type="inferred from homology"/>
<dbReference type="GO" id="GO:0016020">
    <property type="term" value="C:membrane"/>
    <property type="evidence" value="ECO:0007669"/>
    <property type="project" value="UniProtKB-SubCell"/>
</dbReference>
<dbReference type="EMBL" id="OU594957">
    <property type="protein sequence ID" value="CAG9281909.1"/>
    <property type="molecule type" value="Genomic_DNA"/>
</dbReference>
<sequence>MTGIVRTGTSKASLMRLLFVVAAISMTGRLTSAFVSPTTVPLTGRTAYTPGVFPEYHRIETHLPPLTRPATSTSLSMISWEDVVYHAQSLATNLASVSLEDPANLVTSLPIMYGAGLLTSFSPCVWGLLPLTMSYISNAAGERQDQQTTLPTLAFAAGLAVVFCSLGMAAVELGGVFGGSTSSSVLLPLFSNVICLAMGLKLLELVEFPLPSFNALSSAPRSFGNSDQSSGQAAPELLLVGEDGLLTMDSSRSRSRDEKGSLVRTFLLGGSSALVASPCATPVLTSILAFVAKAQNPALGAALLLGYTLGYSTPLLIIASTGGKALNNLKQQERAEGGASVYGKIAPWVTPLTGGILLWYGTNGLLTAILGDPSMAGLPVLE</sequence>
<organism evidence="13">
    <name type="scientific">Phaeodactylum tricornutum</name>
    <name type="common">Diatom</name>
    <dbReference type="NCBI Taxonomy" id="2850"/>
    <lineage>
        <taxon>Eukaryota</taxon>
        <taxon>Sar</taxon>
        <taxon>Stramenopiles</taxon>
        <taxon>Ochrophyta</taxon>
        <taxon>Bacillariophyta</taxon>
        <taxon>Bacillariophyceae</taxon>
        <taxon>Bacillariophycidae</taxon>
        <taxon>Naviculales</taxon>
        <taxon>Phaeodactylaceae</taxon>
        <taxon>Phaeodactylum</taxon>
    </lineage>
</organism>
<dbReference type="Pfam" id="PF02683">
    <property type="entry name" value="DsbD_TM"/>
    <property type="match status" value="2"/>
</dbReference>
<evidence type="ECO:0000256" key="2">
    <source>
        <dbReference type="ARBA" id="ARBA00004229"/>
    </source>
</evidence>
<keyword evidence="5" id="KW-0934">Plastid</keyword>
<feature type="transmembrane region" description="Helical" evidence="10">
    <location>
        <begin position="150"/>
        <end position="171"/>
    </location>
</feature>
<dbReference type="InterPro" id="IPR003834">
    <property type="entry name" value="Cyt_c_assmbl_TM_dom"/>
</dbReference>
<evidence type="ECO:0000313" key="13">
    <source>
        <dbReference type="EMBL" id="CAG9281909.1"/>
    </source>
</evidence>
<dbReference type="GO" id="GO:0009507">
    <property type="term" value="C:chloroplast"/>
    <property type="evidence" value="ECO:0007669"/>
    <property type="project" value="UniProtKB-SubCell"/>
</dbReference>
<comment type="subcellular location">
    <subcellularLocation>
        <location evidence="1">Membrane</location>
        <topology evidence="1">Multi-pass membrane protein</topology>
    </subcellularLocation>
    <subcellularLocation>
        <location evidence="2">Plastid</location>
        <location evidence="2">Chloroplast</location>
    </subcellularLocation>
</comment>
<feature type="transmembrane region" description="Helical" evidence="10">
    <location>
        <begin position="111"/>
        <end position="129"/>
    </location>
</feature>
<name>A0A8J9S3M8_PHATR</name>
<evidence type="ECO:0000256" key="4">
    <source>
        <dbReference type="ARBA" id="ARBA00022528"/>
    </source>
</evidence>
<feature type="domain" description="Cytochrome C biogenesis protein transmembrane" evidence="12">
    <location>
        <begin position="107"/>
        <end position="213"/>
    </location>
</feature>
<feature type="signal peptide" evidence="11">
    <location>
        <begin position="1"/>
        <end position="33"/>
    </location>
</feature>
<feature type="transmembrane region" description="Helical" evidence="10">
    <location>
        <begin position="183"/>
        <end position="203"/>
    </location>
</feature>
<dbReference type="PANTHER" id="PTHR31272">
    <property type="entry name" value="CYTOCHROME C-TYPE BIOGENESIS PROTEIN HI_1454-RELATED"/>
    <property type="match status" value="1"/>
</dbReference>
<evidence type="ECO:0000256" key="6">
    <source>
        <dbReference type="ARBA" id="ARBA00022692"/>
    </source>
</evidence>
<evidence type="ECO:0000256" key="7">
    <source>
        <dbReference type="ARBA" id="ARBA00022748"/>
    </source>
</evidence>
<keyword evidence="7" id="KW-0201">Cytochrome c-type biogenesis</keyword>